<dbReference type="GO" id="GO:0005829">
    <property type="term" value="C:cytosol"/>
    <property type="evidence" value="ECO:0007669"/>
    <property type="project" value="UniProtKB-SubCell"/>
</dbReference>
<dbReference type="PRINTS" id="PR00193">
    <property type="entry name" value="MYOSINHEAVY"/>
</dbReference>
<evidence type="ECO:0000256" key="2">
    <source>
        <dbReference type="ARBA" id="ARBA00004123"/>
    </source>
</evidence>
<evidence type="ECO:0000313" key="36">
    <source>
        <dbReference type="Ensembl" id="ENSMAMP00000064832.1"/>
    </source>
</evidence>
<evidence type="ECO:0000256" key="9">
    <source>
        <dbReference type="ARBA" id="ARBA00004632"/>
    </source>
</evidence>
<keyword evidence="28" id="KW-0539">Nucleus</keyword>
<feature type="domain" description="Myosin N-terminal SH3-like" evidence="35">
    <location>
        <begin position="2"/>
        <end position="53"/>
    </location>
</feature>
<dbReference type="GO" id="GO:0016459">
    <property type="term" value="C:myosin complex"/>
    <property type="evidence" value="ECO:0007669"/>
    <property type="project" value="UniProtKB-KW"/>
</dbReference>
<dbReference type="GO" id="GO:0030175">
    <property type="term" value="C:filopodium"/>
    <property type="evidence" value="ECO:0007669"/>
    <property type="project" value="UniProtKB-SubCell"/>
</dbReference>
<feature type="domain" description="Myosin motor" evidence="34">
    <location>
        <begin position="57"/>
        <end position="652"/>
    </location>
</feature>
<evidence type="ECO:0000256" key="26">
    <source>
        <dbReference type="ARBA" id="ARBA00023176"/>
    </source>
</evidence>
<feature type="region of interest" description="Disordered" evidence="33">
    <location>
        <begin position="1062"/>
        <end position="1092"/>
    </location>
</feature>
<reference evidence="36" key="2">
    <citation type="submission" date="2025-09" db="UniProtKB">
        <authorList>
            <consortium name="Ensembl"/>
        </authorList>
    </citation>
    <scope>IDENTIFICATION</scope>
</reference>
<dbReference type="GO" id="GO:0005902">
    <property type="term" value="C:microvillus"/>
    <property type="evidence" value="ECO:0007669"/>
    <property type="project" value="UniProtKB-SubCell"/>
</dbReference>
<dbReference type="Gene3D" id="6.10.220.10">
    <property type="match status" value="1"/>
</dbReference>
<accession>A0A7N8YQ52</accession>
<evidence type="ECO:0000256" key="5">
    <source>
        <dbReference type="ARBA" id="ARBA00004486"/>
    </source>
</evidence>
<dbReference type="PANTHER" id="PTHR13140">
    <property type="entry name" value="MYOSIN"/>
    <property type="match status" value="1"/>
</dbReference>
<keyword evidence="12" id="KW-0813">Transport</keyword>
<keyword evidence="27 32" id="KW-0009">Actin-binding</keyword>
<evidence type="ECO:0000256" key="22">
    <source>
        <dbReference type="ARBA" id="ARBA00023034"/>
    </source>
</evidence>
<dbReference type="Gene3D" id="1.10.10.820">
    <property type="match status" value="1"/>
</dbReference>
<evidence type="ECO:0000256" key="29">
    <source>
        <dbReference type="ARBA" id="ARBA00023273"/>
    </source>
</evidence>
<keyword evidence="18 32" id="KW-0547">Nucleotide-binding</keyword>
<protein>
    <recommendedName>
        <fullName evidence="11">Unconventional myosin-VI</fullName>
    </recommendedName>
    <alternativeName>
        <fullName evidence="31">Unconventional myosin-6</fullName>
    </alternativeName>
</protein>
<dbReference type="InterPro" id="IPR001609">
    <property type="entry name" value="Myosin_head_motor_dom-like"/>
</dbReference>
<dbReference type="InterPro" id="IPR004009">
    <property type="entry name" value="SH3_Myosin"/>
</dbReference>
<evidence type="ECO:0000259" key="34">
    <source>
        <dbReference type="PROSITE" id="PS51456"/>
    </source>
</evidence>
<keyword evidence="13" id="KW-1003">Cell membrane</keyword>
<evidence type="ECO:0000256" key="11">
    <source>
        <dbReference type="ARBA" id="ARBA00015382"/>
    </source>
</evidence>
<evidence type="ECO:0000259" key="35">
    <source>
        <dbReference type="PROSITE" id="PS51844"/>
    </source>
</evidence>
<keyword evidence="14" id="KW-0963">Cytoplasm</keyword>
<dbReference type="InterPro" id="IPR049016">
    <property type="entry name" value="MYO6_lever"/>
</dbReference>
<evidence type="ECO:0000256" key="33">
    <source>
        <dbReference type="SAM" id="MobiDB-lite"/>
    </source>
</evidence>
<evidence type="ECO:0000256" key="27">
    <source>
        <dbReference type="ARBA" id="ARBA00023203"/>
    </source>
</evidence>
<dbReference type="GO" id="GO:0007015">
    <property type="term" value="P:actin filament organization"/>
    <property type="evidence" value="ECO:0007669"/>
    <property type="project" value="TreeGrafter"/>
</dbReference>
<keyword evidence="21" id="KW-0653">Protein transport</keyword>
<dbReference type="FunFam" id="1.20.120.720:FF:000005">
    <property type="entry name" value="unconventional myosin-VI isoform X1"/>
    <property type="match status" value="1"/>
</dbReference>
<comment type="similarity">
    <text evidence="10 32">Belongs to the TRAFAC class myosin-kinesin ATPase superfamily. Myosin family.</text>
</comment>
<feature type="domain" description="Myosin motor" evidence="34">
    <location>
        <begin position="654"/>
        <end position="727"/>
    </location>
</feature>
<evidence type="ECO:0000256" key="21">
    <source>
        <dbReference type="ARBA" id="ARBA00022927"/>
    </source>
</evidence>
<dbReference type="GO" id="GO:0000146">
    <property type="term" value="F:microfilament motor activity"/>
    <property type="evidence" value="ECO:0007669"/>
    <property type="project" value="TreeGrafter"/>
</dbReference>
<evidence type="ECO:0000256" key="3">
    <source>
        <dbReference type="ARBA" id="ARBA00004132"/>
    </source>
</evidence>
<dbReference type="CDD" id="cd01382">
    <property type="entry name" value="MYSc_Myo6"/>
    <property type="match status" value="1"/>
</dbReference>
<dbReference type="InterPro" id="IPR008989">
    <property type="entry name" value="Myosin_S1_N"/>
</dbReference>
<keyword evidence="24" id="KW-0472">Membrane</keyword>
<evidence type="ECO:0000256" key="19">
    <source>
        <dbReference type="ARBA" id="ARBA00022840"/>
    </source>
</evidence>
<evidence type="ECO:0000256" key="4">
    <source>
        <dbReference type="ARBA" id="ARBA00004150"/>
    </source>
</evidence>
<dbReference type="InterPro" id="IPR036114">
    <property type="entry name" value="MYSc_Myo6"/>
</dbReference>
<evidence type="ECO:0000256" key="17">
    <source>
        <dbReference type="ARBA" id="ARBA00022740"/>
    </source>
</evidence>
<keyword evidence="30" id="KW-0968">Cytoplasmic vesicle</keyword>
<dbReference type="CDD" id="cd21759">
    <property type="entry name" value="CBD_MYO6-like"/>
    <property type="match status" value="1"/>
</dbReference>
<dbReference type="GO" id="GO:0030136">
    <property type="term" value="C:clathrin-coated vesicle"/>
    <property type="evidence" value="ECO:0007669"/>
    <property type="project" value="UniProtKB-SubCell"/>
</dbReference>
<dbReference type="FunFam" id="1.10.10.820:FF:000005">
    <property type="entry name" value="unconventional myosin-VI isoform X2"/>
    <property type="match status" value="1"/>
</dbReference>
<comment type="caution">
    <text evidence="32">Lacks conserved residue(s) required for the propagation of feature annotation.</text>
</comment>
<dbReference type="InterPro" id="IPR027417">
    <property type="entry name" value="P-loop_NTPase"/>
</dbReference>
<dbReference type="PROSITE" id="PS51456">
    <property type="entry name" value="MYOSIN_MOTOR"/>
    <property type="match status" value="2"/>
</dbReference>
<evidence type="ECO:0000256" key="23">
    <source>
        <dbReference type="ARBA" id="ARBA00023123"/>
    </source>
</evidence>
<dbReference type="FunFam" id="3.40.850.10:FF:000018">
    <property type="entry name" value="unconventional myosin-VI isoform X1"/>
    <property type="match status" value="1"/>
</dbReference>
<evidence type="ECO:0000256" key="30">
    <source>
        <dbReference type="ARBA" id="ARBA00023329"/>
    </source>
</evidence>
<dbReference type="Gene3D" id="1.20.120.720">
    <property type="entry name" value="Myosin VI head, motor domain, U50 subdomain"/>
    <property type="match status" value="1"/>
</dbReference>
<dbReference type="Ensembl" id="ENSMAMT00000056826.1">
    <property type="protein sequence ID" value="ENSMAMP00000064832.1"/>
    <property type="gene ID" value="ENSMAMG00000009463.2"/>
</dbReference>
<keyword evidence="15" id="KW-0597">Phosphoprotein</keyword>
<dbReference type="CDD" id="cd21958">
    <property type="entry name" value="MyUb_Myo6"/>
    <property type="match status" value="1"/>
</dbReference>
<dbReference type="PANTHER" id="PTHR13140:SF745">
    <property type="entry name" value="UNCONVENTIONAL MYOSIN-VI"/>
    <property type="match status" value="1"/>
</dbReference>
<keyword evidence="16" id="KW-0254">Endocytosis</keyword>
<dbReference type="Gene3D" id="2.30.30.360">
    <property type="entry name" value="Myosin S1 fragment, N-terminal"/>
    <property type="match status" value="1"/>
</dbReference>
<sequence length="1220" mass="140882">MEDGKPVWAPHPTDGFQLGTIVDIGADSLTIEPLKQKGKTFLAPVNQVFPAEDDVNKHVEDNCSLMYLNEATLLNNIRVRYSKDKIYTFVANILIAVNPYYDIPKLYSSETIKQYRGRSLGTLPPHVYAIADKAYRDMKVLKMSQSIVVSGESGAGKTENTKFVLRYLTTSYGTGQDIDERIVEANPLLEAFGNAKTVRNNNSSRFGKFVEIHFNEKNAVVGGFVSHYLLEKSRICRQSPEERNYHIFYRLCAGASEDIRQKFHLGSPDTFRYLNRGCTRFFASKDTDKQILQNRKSPEHMKSGPLKDPLLDDHGDFNRMCVAMKKIGLDDTEKLDLFRVVAGVLHLGNVDFEEAGSTSGGCTIKNQSSQTLEHCAELLGLEEEDLRVSLTTRVMLTTAGGAKGTVIKVPLKVEQANNARDALAKAVYSRLFDHVVTRVNQCFPFDSSANFIGVLDIAGFEYFEHNSFEQFCINYCNEKLQQFFNERILKEEQELYQREGLGVNEVHYVDNQDCIDLVEGKLVGILDILDEENRLPQPSDQHFTDTVHSKHKDHFRLTVPRKSKLAVHRNVRDDEGFIVRHFAGAVCYETTKFVEKNNDALHMSLECLVSESKDRFIRDLFENSNNSKDMKQKAGKLSFISVGNKFKVSMVSVLDLMQGGFPSRAPFHELYNMYEKYMPPKLTRLDPRLFCKALFKALGLNENDYKFGLTKVFFRPGKVRLLQHLLCPPSDMLIYALFLQRKTIDSEGNQQMRFFFLRACIKMQKTVRMWLCKRKHKPRIDGLVKVRTLKKRMDRFTEVVTGLKEGKQEMSRQIQELEAAVDALMIKIKSTVMTRIDIDHEYQALVTRSEQLLTAMQNKKKEEEERERLRRIEEEMERERKRREEEERRRKQEEEDRRLWDNKPVTLSRNLCVCVCVCVQMEMELQLQAEREEEAARQAVLEQERRDRELALRIAQSEAELIPEEVPNDTGQQGPASLFPLFHKNSQSQSRINEAGQRELHAVTPEVQASKAAAGAKKYELSKWKYAELRDAINTSCDIELLAACREEFHRRLKVYHAWKSKNKKRNTETEQRAPKSVTDYAQQNPAPPIPARQYEVAMNRQQRYFRIPFIRPGDQYKDPQNKKKGWWYAHFDGPWIARQMELHPDKHPILLVAGKDDMEMCELSLEETGLSRKRGAEILPRQFEEIWERCGGVQYLRSAIESRQARPTYATAMLQSMFK</sequence>
<dbReference type="GO" id="GO:0005905">
    <property type="term" value="C:clathrin-coated pit"/>
    <property type="evidence" value="ECO:0007669"/>
    <property type="project" value="UniProtKB-SubCell"/>
</dbReference>
<dbReference type="Proteomes" id="UP000261640">
    <property type="component" value="Unplaced"/>
</dbReference>
<name>A0A7N8YQ52_9TELE</name>
<evidence type="ECO:0000256" key="12">
    <source>
        <dbReference type="ARBA" id="ARBA00022448"/>
    </source>
</evidence>
<dbReference type="Pfam" id="PF00063">
    <property type="entry name" value="Myosin_head"/>
    <property type="match status" value="1"/>
</dbReference>
<feature type="binding site" evidence="32">
    <location>
        <begin position="151"/>
        <end position="158"/>
    </location>
    <ligand>
        <name>ATP</name>
        <dbReference type="ChEBI" id="CHEBI:30616"/>
    </ligand>
</feature>
<dbReference type="GO" id="GO:0032587">
    <property type="term" value="C:ruffle membrane"/>
    <property type="evidence" value="ECO:0007669"/>
    <property type="project" value="UniProtKB-SubCell"/>
</dbReference>
<dbReference type="GeneTree" id="ENSGT00940000156078"/>
<dbReference type="GO" id="GO:0015031">
    <property type="term" value="P:protein transport"/>
    <property type="evidence" value="ECO:0007669"/>
    <property type="project" value="UniProtKB-KW"/>
</dbReference>
<dbReference type="FunFam" id="2.30.30.360:FF:000002">
    <property type="entry name" value="Unconventional myosin-VI"/>
    <property type="match status" value="1"/>
</dbReference>
<keyword evidence="19 32" id="KW-0067">ATP-binding</keyword>
<keyword evidence="22" id="KW-0333">Golgi apparatus</keyword>
<dbReference type="GO" id="GO:0030139">
    <property type="term" value="C:endocytic vesicle"/>
    <property type="evidence" value="ECO:0007669"/>
    <property type="project" value="TreeGrafter"/>
</dbReference>
<evidence type="ECO:0000256" key="18">
    <source>
        <dbReference type="ARBA" id="ARBA00022741"/>
    </source>
</evidence>
<dbReference type="GO" id="GO:0006897">
    <property type="term" value="P:endocytosis"/>
    <property type="evidence" value="ECO:0007669"/>
    <property type="project" value="UniProtKB-KW"/>
</dbReference>
<reference evidence="36" key="1">
    <citation type="submission" date="2025-08" db="UniProtKB">
        <authorList>
            <consortium name="Ensembl"/>
        </authorList>
    </citation>
    <scope>IDENTIFICATION</scope>
</reference>
<dbReference type="SMART" id="SM00242">
    <property type="entry name" value="MYSc"/>
    <property type="match status" value="1"/>
</dbReference>
<dbReference type="Gene3D" id="3.30.70.1590">
    <property type="match status" value="1"/>
</dbReference>
<evidence type="ECO:0000256" key="1">
    <source>
        <dbReference type="ARBA" id="ARBA00004105"/>
    </source>
</evidence>
<dbReference type="GO" id="GO:0005524">
    <property type="term" value="F:ATP binding"/>
    <property type="evidence" value="ECO:0007669"/>
    <property type="project" value="UniProtKB-UniRule"/>
</dbReference>
<keyword evidence="25 32" id="KW-0505">Motor protein</keyword>
<evidence type="ECO:0000256" key="6">
    <source>
        <dbReference type="ARBA" id="ARBA00004514"/>
    </source>
</evidence>
<keyword evidence="37" id="KW-1185">Reference proteome</keyword>
<evidence type="ECO:0000256" key="24">
    <source>
        <dbReference type="ARBA" id="ARBA00023136"/>
    </source>
</evidence>
<dbReference type="GO" id="GO:0007605">
    <property type="term" value="P:sensory perception of sound"/>
    <property type="evidence" value="ECO:0007669"/>
    <property type="project" value="UniProtKB-KW"/>
</dbReference>
<dbReference type="Pfam" id="PF21521">
    <property type="entry name" value="MYO6_lever"/>
    <property type="match status" value="1"/>
</dbReference>
<feature type="region of interest" description="Disordered" evidence="33">
    <location>
        <begin position="876"/>
        <end position="897"/>
    </location>
</feature>
<dbReference type="GO" id="GO:0030048">
    <property type="term" value="P:actin filament-based movement"/>
    <property type="evidence" value="ECO:0007669"/>
    <property type="project" value="TreeGrafter"/>
</dbReference>
<keyword evidence="26" id="KW-0168">Coated pit</keyword>
<dbReference type="InterPro" id="IPR032412">
    <property type="entry name" value="Myosin-VI_CBD"/>
</dbReference>
<evidence type="ECO:0000256" key="7">
    <source>
        <dbReference type="ARBA" id="ARBA00004556"/>
    </source>
</evidence>
<evidence type="ECO:0000256" key="32">
    <source>
        <dbReference type="PROSITE-ProRule" id="PRU00782"/>
    </source>
</evidence>
<dbReference type="Pfam" id="PF16521">
    <property type="entry name" value="Myosin-VI_CBD"/>
    <property type="match status" value="1"/>
</dbReference>
<evidence type="ECO:0000256" key="31">
    <source>
        <dbReference type="ARBA" id="ARBA00030027"/>
    </source>
</evidence>
<dbReference type="GO" id="GO:0005516">
    <property type="term" value="F:calmodulin binding"/>
    <property type="evidence" value="ECO:0007669"/>
    <property type="project" value="UniProtKB-KW"/>
</dbReference>
<dbReference type="Gene3D" id="3.40.850.10">
    <property type="entry name" value="Kinesin motor domain"/>
    <property type="match status" value="1"/>
</dbReference>
<evidence type="ECO:0000313" key="37">
    <source>
        <dbReference type="Proteomes" id="UP000261640"/>
    </source>
</evidence>
<dbReference type="SUPFAM" id="SSF52540">
    <property type="entry name" value="P-loop containing nucleoside triphosphate hydrolases"/>
    <property type="match status" value="1"/>
</dbReference>
<keyword evidence="23 32" id="KW-0518">Myosin</keyword>
<dbReference type="GO" id="GO:0005634">
    <property type="term" value="C:nucleus"/>
    <property type="evidence" value="ECO:0007669"/>
    <property type="project" value="UniProtKB-SubCell"/>
</dbReference>
<keyword evidence="17" id="KW-1009">Hearing</keyword>
<evidence type="ECO:0000256" key="10">
    <source>
        <dbReference type="ARBA" id="ARBA00008314"/>
    </source>
</evidence>
<dbReference type="AlphaFoldDB" id="A0A7N8YQ52"/>
<dbReference type="GO" id="GO:0042472">
    <property type="term" value="P:inner ear morphogenesis"/>
    <property type="evidence" value="ECO:0007669"/>
    <property type="project" value="TreeGrafter"/>
</dbReference>
<evidence type="ECO:0000256" key="20">
    <source>
        <dbReference type="ARBA" id="ARBA00022860"/>
    </source>
</evidence>
<dbReference type="FunFam" id="1.20.58.530:FF:000006">
    <property type="entry name" value="Putative unconventional myosin-VI"/>
    <property type="match status" value="1"/>
</dbReference>
<evidence type="ECO:0000256" key="15">
    <source>
        <dbReference type="ARBA" id="ARBA00022553"/>
    </source>
</evidence>
<evidence type="ECO:0000256" key="14">
    <source>
        <dbReference type="ARBA" id="ARBA00022490"/>
    </source>
</evidence>
<evidence type="ECO:0000256" key="8">
    <source>
        <dbReference type="ARBA" id="ARBA00004600"/>
    </source>
</evidence>
<keyword evidence="29" id="KW-0966">Cell projection</keyword>
<evidence type="ECO:0000256" key="28">
    <source>
        <dbReference type="ARBA" id="ARBA00023242"/>
    </source>
</evidence>
<comment type="subcellular location">
    <subcellularLocation>
        <location evidence="5">Cell projection</location>
        <location evidence="5">Filopodium</location>
    </subcellularLocation>
    <subcellularLocation>
        <location evidence="1">Cell projection</location>
        <location evidence="1">Microvillus</location>
    </subcellularLocation>
    <subcellularLocation>
        <location evidence="9">Cell projection</location>
        <location evidence="9">Ruffle membrane</location>
    </subcellularLocation>
    <subcellularLocation>
        <location evidence="6">Cytoplasm</location>
        <location evidence="6">Cytosol</location>
    </subcellularLocation>
    <subcellularLocation>
        <location evidence="7">Cytoplasm</location>
        <location evidence="7">Perinuclear region</location>
    </subcellularLocation>
    <subcellularLocation>
        <location evidence="3">Cytoplasmic vesicle</location>
        <location evidence="3">Clathrin-coated vesicle</location>
    </subcellularLocation>
    <subcellularLocation>
        <location evidence="4">Golgi apparatus</location>
        <location evidence="4">trans-Golgi network membrane</location>
        <topology evidence="4">Peripheral membrane protein</topology>
    </subcellularLocation>
    <subcellularLocation>
        <location evidence="8">Membrane</location>
        <location evidence="8">Clathrin-coated pit</location>
    </subcellularLocation>
    <subcellularLocation>
        <location evidence="2">Nucleus</location>
    </subcellularLocation>
</comment>
<evidence type="ECO:0000256" key="13">
    <source>
        <dbReference type="ARBA" id="ARBA00022475"/>
    </source>
</evidence>
<dbReference type="PROSITE" id="PS51844">
    <property type="entry name" value="SH3_LIKE"/>
    <property type="match status" value="1"/>
</dbReference>
<dbReference type="GO" id="GO:0042491">
    <property type="term" value="P:inner ear auditory receptor cell differentiation"/>
    <property type="evidence" value="ECO:0007669"/>
    <property type="project" value="TreeGrafter"/>
</dbReference>
<evidence type="ECO:0000256" key="25">
    <source>
        <dbReference type="ARBA" id="ARBA00023175"/>
    </source>
</evidence>
<dbReference type="GO" id="GO:0005794">
    <property type="term" value="C:Golgi apparatus"/>
    <property type="evidence" value="ECO:0007669"/>
    <property type="project" value="UniProtKB-SubCell"/>
</dbReference>
<organism evidence="36 37">
    <name type="scientific">Mastacembelus armatus</name>
    <name type="common">zig-zag eel</name>
    <dbReference type="NCBI Taxonomy" id="205130"/>
    <lineage>
        <taxon>Eukaryota</taxon>
        <taxon>Metazoa</taxon>
        <taxon>Chordata</taxon>
        <taxon>Craniata</taxon>
        <taxon>Vertebrata</taxon>
        <taxon>Euteleostomi</taxon>
        <taxon>Actinopterygii</taxon>
        <taxon>Neopterygii</taxon>
        <taxon>Teleostei</taxon>
        <taxon>Neoteleostei</taxon>
        <taxon>Acanthomorphata</taxon>
        <taxon>Anabantaria</taxon>
        <taxon>Synbranchiformes</taxon>
        <taxon>Mastacembelidae</taxon>
        <taxon>Mastacembelus</taxon>
    </lineage>
</organism>
<dbReference type="InterPro" id="IPR036961">
    <property type="entry name" value="Kinesin_motor_dom_sf"/>
</dbReference>
<dbReference type="Gene3D" id="1.20.58.530">
    <property type="match status" value="1"/>
</dbReference>
<keyword evidence="20" id="KW-0112">Calmodulin-binding</keyword>
<proteinExistence type="inferred from homology"/>
<dbReference type="GO" id="GO:0051015">
    <property type="term" value="F:actin filament binding"/>
    <property type="evidence" value="ECO:0007669"/>
    <property type="project" value="InterPro"/>
</dbReference>
<evidence type="ECO:0000256" key="16">
    <source>
        <dbReference type="ARBA" id="ARBA00022583"/>
    </source>
</evidence>
<dbReference type="GO" id="GO:0048471">
    <property type="term" value="C:perinuclear region of cytoplasm"/>
    <property type="evidence" value="ECO:0007669"/>
    <property type="project" value="UniProtKB-SubCell"/>
</dbReference>